<proteinExistence type="predicted"/>
<organism evidence="2 3">
    <name type="scientific">Cytospora mali</name>
    <name type="common">Apple Valsa canker fungus</name>
    <name type="synonym">Valsa mali</name>
    <dbReference type="NCBI Taxonomy" id="578113"/>
    <lineage>
        <taxon>Eukaryota</taxon>
        <taxon>Fungi</taxon>
        <taxon>Dikarya</taxon>
        <taxon>Ascomycota</taxon>
        <taxon>Pezizomycotina</taxon>
        <taxon>Sordariomycetes</taxon>
        <taxon>Sordariomycetidae</taxon>
        <taxon>Diaporthales</taxon>
        <taxon>Cytosporaceae</taxon>
        <taxon>Cytospora</taxon>
    </lineage>
</organism>
<feature type="compositionally biased region" description="Basic and acidic residues" evidence="1">
    <location>
        <begin position="325"/>
        <end position="346"/>
    </location>
</feature>
<evidence type="ECO:0000313" key="3">
    <source>
        <dbReference type="Proteomes" id="UP000078559"/>
    </source>
</evidence>
<reference evidence="2" key="1">
    <citation type="submission" date="2014-12" db="EMBL/GenBank/DDBJ databases">
        <title>Genome Sequence of Valsa Canker Pathogens Uncovers a Specific Adaption of Colonization on Woody Bark.</title>
        <authorList>
            <person name="Yin Z."/>
            <person name="Liu H."/>
            <person name="Gao X."/>
            <person name="Li Z."/>
            <person name="Song N."/>
            <person name="Ke X."/>
            <person name="Dai Q."/>
            <person name="Wu Y."/>
            <person name="Sun Y."/>
            <person name="Xu J.-R."/>
            <person name="Kang Z.K."/>
            <person name="Wang L."/>
            <person name="Huang L."/>
        </authorList>
    </citation>
    <scope>NUCLEOTIDE SEQUENCE [LARGE SCALE GENOMIC DNA]</scope>
    <source>
        <strain evidence="2">03-8</strain>
    </source>
</reference>
<feature type="region of interest" description="Disordered" evidence="1">
    <location>
        <begin position="443"/>
        <end position="496"/>
    </location>
</feature>
<feature type="compositionally biased region" description="Basic and acidic residues" evidence="1">
    <location>
        <begin position="382"/>
        <end position="399"/>
    </location>
</feature>
<feature type="region of interest" description="Disordered" evidence="1">
    <location>
        <begin position="321"/>
        <end position="346"/>
    </location>
</feature>
<sequence length="496" mass="55589">MSYLLRNTRRALAPASLRSNPFRTNLTRWVLQPRSSSTSRPLIAPLPRRAIDSQQPPPNPPRQQRDGAIPTSSNRAVIITGLEHDVTVTEVLQSIARTAPVGAVSAAFLLPLQSPFRKGPKRYHQDPESNMLGGAVKVSFCQRGAALELVRLSREKIFRVRDRAPYVTEDRQAIRRKAFQPPPLNQGLQTRVLVLEGPTYIRGFDTASIRKLLSADAKAMENAGYYGILSEPVITTNTKEGWRRIEWPFFSYSAQALPFKRVIKNHFDDRLKVTHGRDPCCPEHMWEEARRVHQKNDRERKKDVRKIAKLLETAHWKSLVSSPVPREEVHESSQKLLEEKPRDKKNETMASEIVARGNHPATVPPALSSEAVAEQFPEPTAEPDKEYIDGDREPSGERLDIEVPVVRCITKFVEEMGQNSPAISLEEASASLQKLFVEASRDLGKAAAARENTTEQTPPEPTANSDEKHIDEVKGASSERLEVEPRVEAGQSLSGQ</sequence>
<dbReference type="AlphaFoldDB" id="A0A194VPN9"/>
<dbReference type="EMBL" id="CM003099">
    <property type="protein sequence ID" value="KUI66144.1"/>
    <property type="molecule type" value="Genomic_DNA"/>
</dbReference>
<protein>
    <submittedName>
        <fullName evidence="2">Uncharacterized protein</fullName>
    </submittedName>
</protein>
<gene>
    <name evidence="2" type="ORF">VM1G_02286</name>
</gene>
<feature type="region of interest" description="Disordered" evidence="1">
    <location>
        <begin position="371"/>
        <end position="399"/>
    </location>
</feature>
<evidence type="ECO:0000256" key="1">
    <source>
        <dbReference type="SAM" id="MobiDB-lite"/>
    </source>
</evidence>
<accession>A0A194VPN9</accession>
<name>A0A194VPN9_CYTMA</name>
<feature type="compositionally biased region" description="Basic and acidic residues" evidence="1">
    <location>
        <begin position="465"/>
        <end position="487"/>
    </location>
</feature>
<dbReference type="Proteomes" id="UP000078559">
    <property type="component" value="Chromosome 2"/>
</dbReference>
<dbReference type="OrthoDB" id="5237412at2759"/>
<feature type="region of interest" description="Disordered" evidence="1">
    <location>
        <begin position="33"/>
        <end position="71"/>
    </location>
</feature>
<evidence type="ECO:0000313" key="2">
    <source>
        <dbReference type="EMBL" id="KUI66144.1"/>
    </source>
</evidence>
<keyword evidence="3" id="KW-1185">Reference proteome</keyword>